<sequence>MTQDILYRVVSAREWSDAQRTGRIRRCRNDRRAGRIHLNTRAAVETVAARYFTPEELPLAVALDTRHFAEDIEWLAPTDEHPWYYPMLDRPHLQLEWITALYPLEACRRQQGRRYVLGPEALVWAL</sequence>
<dbReference type="Pfam" id="PF06108">
    <property type="entry name" value="DUF952"/>
    <property type="match status" value="1"/>
</dbReference>
<dbReference type="PATRIC" id="fig|626887.3.peg.2683"/>
<proteinExistence type="predicted"/>
<dbReference type="Proteomes" id="UP000013165">
    <property type="component" value="Unassembled WGS sequence"/>
</dbReference>
<dbReference type="InterPro" id="IPR009297">
    <property type="entry name" value="DUF952"/>
</dbReference>
<dbReference type="SUPFAM" id="SSF56399">
    <property type="entry name" value="ADP-ribosylation"/>
    <property type="match status" value="1"/>
</dbReference>
<organism evidence="1 2">
    <name type="scientific">Marinobacter nanhaiticus D15-8W</name>
    <dbReference type="NCBI Taxonomy" id="626887"/>
    <lineage>
        <taxon>Bacteria</taxon>
        <taxon>Pseudomonadati</taxon>
        <taxon>Pseudomonadota</taxon>
        <taxon>Gammaproteobacteria</taxon>
        <taxon>Pseudomonadales</taxon>
        <taxon>Marinobacteraceae</taxon>
        <taxon>Marinobacter</taxon>
    </lineage>
</organism>
<evidence type="ECO:0000313" key="2">
    <source>
        <dbReference type="Proteomes" id="UP000013165"/>
    </source>
</evidence>
<name>N6X5H6_9GAMM</name>
<dbReference type="eggNOG" id="COG3502">
    <property type="taxonomic scope" value="Bacteria"/>
</dbReference>
<accession>N6X5H6</accession>
<comment type="caution">
    <text evidence="1">The sequence shown here is derived from an EMBL/GenBank/DDBJ whole genome shotgun (WGS) entry which is preliminary data.</text>
</comment>
<evidence type="ECO:0000313" key="1">
    <source>
        <dbReference type="EMBL" id="ENO16353.1"/>
    </source>
</evidence>
<dbReference type="AlphaFoldDB" id="N6X5H6"/>
<protein>
    <submittedName>
        <fullName evidence="1">DUF952 domain-containing protein</fullName>
    </submittedName>
</protein>
<dbReference type="Gene3D" id="3.20.170.20">
    <property type="entry name" value="Protein of unknown function DUF952"/>
    <property type="match status" value="1"/>
</dbReference>
<reference evidence="1 2" key="1">
    <citation type="journal article" date="2013" name="Genome Announc.">
        <title>Genome Sequence of the Polycyclic Aromatic Hydrocarbon-Degrading Bacterium Strain Marinobacter nanhaiticus D15-8WT.</title>
        <authorList>
            <person name="Cui Z."/>
            <person name="Gao W."/>
            <person name="Li Q."/>
            <person name="Xu G."/>
            <person name="Zheng L."/>
        </authorList>
    </citation>
    <scope>NUCLEOTIDE SEQUENCE [LARGE SCALE GENOMIC DNA]</scope>
    <source>
        <strain evidence="1 2">D15-8W</strain>
    </source>
</reference>
<gene>
    <name evidence="1" type="ORF">J057_13401</name>
</gene>
<dbReference type="RefSeq" id="WP_004580638.1">
    <property type="nucleotide sequence ID" value="NZ_AP028878.1"/>
</dbReference>
<dbReference type="HOGENOM" id="CLU_162055_0_0_6"/>
<dbReference type="EMBL" id="APLQ01000011">
    <property type="protein sequence ID" value="ENO16353.1"/>
    <property type="molecule type" value="Genomic_DNA"/>
</dbReference>
<dbReference type="STRING" id="626887.J057_13401"/>
<dbReference type="OrthoDB" id="6169442at2"/>
<keyword evidence="2" id="KW-1185">Reference proteome</keyword>